<dbReference type="RefSeq" id="WP_295656619.1">
    <property type="nucleotide sequence ID" value="NZ_CADCUP010000035.1"/>
</dbReference>
<sequence>MFANSVLGLAVDRGRASTPTSAVLAVPSGVRPGEHVGRSLVG</sequence>
<protein>
    <submittedName>
        <fullName evidence="1">Uncharacterized protein</fullName>
    </submittedName>
</protein>
<reference evidence="1" key="1">
    <citation type="submission" date="2020-02" db="EMBL/GenBank/DDBJ databases">
        <authorList>
            <person name="Meier V. D."/>
        </authorList>
    </citation>
    <scope>NUCLEOTIDE SEQUENCE</scope>
    <source>
        <strain evidence="1">AVDCRST_MAG06</strain>
    </source>
</reference>
<organism evidence="1">
    <name type="scientific">uncultured Nocardioides sp</name>
    <dbReference type="NCBI Taxonomy" id="198441"/>
    <lineage>
        <taxon>Bacteria</taxon>
        <taxon>Bacillati</taxon>
        <taxon>Actinomycetota</taxon>
        <taxon>Actinomycetes</taxon>
        <taxon>Propionibacteriales</taxon>
        <taxon>Nocardioidaceae</taxon>
        <taxon>Nocardioides</taxon>
        <taxon>environmental samples</taxon>
    </lineage>
</organism>
<dbReference type="AlphaFoldDB" id="A0A6J4N1Y7"/>
<proteinExistence type="predicted"/>
<gene>
    <name evidence="1" type="ORF">AVDCRST_MAG06-482</name>
</gene>
<name>A0A6J4N1Y7_9ACTN</name>
<dbReference type="EMBL" id="CADCUP010000035">
    <property type="protein sequence ID" value="CAA9375739.1"/>
    <property type="molecule type" value="Genomic_DNA"/>
</dbReference>
<accession>A0A6J4N1Y7</accession>
<evidence type="ECO:0000313" key="1">
    <source>
        <dbReference type="EMBL" id="CAA9375739.1"/>
    </source>
</evidence>